<dbReference type="Pfam" id="PF21365">
    <property type="entry name" value="Glyco_hydro_31_3rd"/>
    <property type="match status" value="1"/>
</dbReference>
<dbReference type="GO" id="GO:0005975">
    <property type="term" value="P:carbohydrate metabolic process"/>
    <property type="evidence" value="ECO:0007669"/>
    <property type="project" value="InterPro"/>
</dbReference>
<dbReference type="PANTHER" id="PTHR22762:SF89">
    <property type="entry name" value="ALPHA-XYLOSIDASE"/>
    <property type="match status" value="1"/>
</dbReference>
<dbReference type="EMBL" id="LR584267">
    <property type="protein sequence ID" value="VHO01040.1"/>
    <property type="molecule type" value="Genomic_DNA"/>
</dbReference>
<reference evidence="6 7" key="1">
    <citation type="submission" date="2019-04" db="EMBL/GenBank/DDBJ databases">
        <authorList>
            <person name="Seth-Smith MB H."/>
            <person name="Seth-Smith H."/>
        </authorList>
    </citation>
    <scope>NUCLEOTIDE SEQUENCE [LARGE SCALE GENOMIC DNA]</scope>
    <source>
        <strain evidence="6">USB-603019</strain>
    </source>
</reference>
<name>A0A5E3ZZ19_9ACTN</name>
<gene>
    <name evidence="6" type="ORF">LC603019_01098</name>
</gene>
<evidence type="ECO:0000256" key="2">
    <source>
        <dbReference type="RuleBase" id="RU361185"/>
    </source>
</evidence>
<sequence length="816" mass="92507">MVALAPSPYPEVHPRTPRSIAPALRILSLATVTALAFGMANSSPAQAATFRPVIDGGARFQVISPTLVRMEYAQDRKFENRTTINVQYRPLKTPYETWTKDGYRYIKTSKLTLRYKQGSGHFTPQNVSVTLKVAGQTTSAHPRWDVQGDNLVVPHNQLGGWRRDLRDVGGKVKLNPGILSRDGWQLVNDTRTALWKPDSWPVPRAPQILKDPTFYQDGYFFGYGHNYKQGLRDLATITGPSPVLPAWAFGNWYSNYHAFTRDDYATLMRNFHTRKVPLDVLVVDTDYKAPNRWNGWNWNKKLWPDPQGEIRWLKSMGLTLAFNTHDGINDNDPKYAIVQKAVHNTLAPNGPKYWDPFSLSYGFDMSRPDHAKWFLWLHEDFEKAGTDFFWFDYGSAPTREEGWAVEKGWVNPLPSTGVNGVTMPGLNAEQWQTYLYADRLRKQGKRGFSLSRHRGQLGERRNNVHFTGDTLTTWGTMAFEAEFTAAEGAAMGLPYVSHDIGGFKLGNVLTNDMYVRWAQLGVFQPINRPHGLQAKRLPWEYSPAAEKAGVHFLKLRDELVPYLYNLAWEAHMTGVPMARALYLNYPEDPQAYVHNTQYLLGDDMLVAPVAKPGRTATTEVYFPAGTWRDYFTGKVYRGPATHSITTNWMTMPVFVREGGIITTLAEQSMRDGKNWKQSRKNLVGLQVNANVVGARNSTTIYQDDGQSLDYWQGKVARTSVSVRTVRQGRDKVATVTVGRTTGSFRGQAATRDYAFQVYFDNPRKVTLNGRTLQAGTYEQARRQPGRYYYYDPLQHTVFVCAAGVANLTESQLVLWG</sequence>
<feature type="domain" description="Glycosyl hydrolase family 31 C-terminal" evidence="5">
    <location>
        <begin position="574"/>
        <end position="661"/>
    </location>
</feature>
<evidence type="ECO:0000259" key="5">
    <source>
        <dbReference type="Pfam" id="PF21365"/>
    </source>
</evidence>
<dbReference type="GO" id="GO:0006491">
    <property type="term" value="P:N-glycan processing"/>
    <property type="evidence" value="ECO:0007669"/>
    <property type="project" value="TreeGrafter"/>
</dbReference>
<evidence type="ECO:0000256" key="1">
    <source>
        <dbReference type="ARBA" id="ARBA00007806"/>
    </source>
</evidence>
<protein>
    <submittedName>
        <fullName evidence="6">Oligosaccharide 4-alpha-D-glucosyltransferase</fullName>
    </submittedName>
</protein>
<feature type="domain" description="DUF5110" evidence="4">
    <location>
        <begin position="691"/>
        <end position="757"/>
    </location>
</feature>
<dbReference type="RefSeq" id="WP_148417720.1">
    <property type="nucleotide sequence ID" value="NZ_JAWGUT010000016.1"/>
</dbReference>
<dbReference type="AlphaFoldDB" id="A0A5E3ZZ19"/>
<evidence type="ECO:0000313" key="6">
    <source>
        <dbReference type="EMBL" id="VHO01040.1"/>
    </source>
</evidence>
<dbReference type="GO" id="GO:0016740">
    <property type="term" value="F:transferase activity"/>
    <property type="evidence" value="ECO:0007669"/>
    <property type="project" value="UniProtKB-KW"/>
</dbReference>
<evidence type="ECO:0000259" key="3">
    <source>
        <dbReference type="Pfam" id="PF01055"/>
    </source>
</evidence>
<dbReference type="PANTHER" id="PTHR22762">
    <property type="entry name" value="ALPHA-GLUCOSIDASE"/>
    <property type="match status" value="1"/>
</dbReference>
<dbReference type="Gene3D" id="3.20.20.80">
    <property type="entry name" value="Glycosidases"/>
    <property type="match status" value="1"/>
</dbReference>
<dbReference type="GO" id="GO:0090599">
    <property type="term" value="F:alpha-glucosidase activity"/>
    <property type="evidence" value="ECO:0007669"/>
    <property type="project" value="TreeGrafter"/>
</dbReference>
<dbReference type="InterPro" id="IPR017853">
    <property type="entry name" value="GH"/>
</dbReference>
<keyword evidence="2" id="KW-0378">Hydrolase</keyword>
<keyword evidence="7" id="KW-1185">Reference proteome</keyword>
<proteinExistence type="inferred from homology"/>
<accession>A0A5E3ZZ19</accession>
<organism evidence="6 7">
    <name type="scientific">Lawsonella clevelandensis</name>
    <dbReference type="NCBI Taxonomy" id="1528099"/>
    <lineage>
        <taxon>Bacteria</taxon>
        <taxon>Bacillati</taxon>
        <taxon>Actinomycetota</taxon>
        <taxon>Actinomycetes</taxon>
        <taxon>Mycobacteriales</taxon>
        <taxon>Lawsonellaceae</taxon>
        <taxon>Lawsonella</taxon>
    </lineage>
</organism>
<dbReference type="SUPFAM" id="SSF51445">
    <property type="entry name" value="(Trans)glycosidases"/>
    <property type="match status" value="1"/>
</dbReference>
<dbReference type="InterPro" id="IPR013780">
    <property type="entry name" value="Glyco_hydro_b"/>
</dbReference>
<dbReference type="Pfam" id="PF01055">
    <property type="entry name" value="Glyco_hydro_31_2nd"/>
    <property type="match status" value="1"/>
</dbReference>
<dbReference type="SUPFAM" id="SSF51011">
    <property type="entry name" value="Glycosyl hydrolase domain"/>
    <property type="match status" value="1"/>
</dbReference>
<dbReference type="Pfam" id="PF17137">
    <property type="entry name" value="DUF5110"/>
    <property type="match status" value="1"/>
</dbReference>
<dbReference type="Proteomes" id="UP000324288">
    <property type="component" value="Chromosome"/>
</dbReference>
<feature type="domain" description="Glycoside hydrolase family 31 TIM barrel" evidence="3">
    <location>
        <begin position="242"/>
        <end position="566"/>
    </location>
</feature>
<evidence type="ECO:0000259" key="4">
    <source>
        <dbReference type="Pfam" id="PF17137"/>
    </source>
</evidence>
<dbReference type="InterPro" id="IPR033403">
    <property type="entry name" value="DUF5110"/>
</dbReference>
<keyword evidence="2" id="KW-0326">Glycosidase</keyword>
<evidence type="ECO:0000313" key="7">
    <source>
        <dbReference type="Proteomes" id="UP000324288"/>
    </source>
</evidence>
<dbReference type="InterPro" id="IPR000322">
    <property type="entry name" value="Glyco_hydro_31_TIM"/>
</dbReference>
<dbReference type="InterPro" id="IPR048395">
    <property type="entry name" value="Glyco_hydro_31_C"/>
</dbReference>
<keyword evidence="6" id="KW-0808">Transferase</keyword>
<dbReference type="Gene3D" id="2.60.40.1180">
    <property type="entry name" value="Golgi alpha-mannosidase II"/>
    <property type="match status" value="2"/>
</dbReference>
<comment type="similarity">
    <text evidence="1 2">Belongs to the glycosyl hydrolase 31 family.</text>
</comment>